<feature type="coiled-coil region" evidence="4">
    <location>
        <begin position="383"/>
        <end position="410"/>
    </location>
</feature>
<proteinExistence type="inferred from homology"/>
<feature type="domain" description="Type I restriction modification DNA specificity" evidence="5">
    <location>
        <begin position="16"/>
        <end position="186"/>
    </location>
</feature>
<dbReference type="PANTHER" id="PTHR30408">
    <property type="entry name" value="TYPE-1 RESTRICTION ENZYME ECOKI SPECIFICITY PROTEIN"/>
    <property type="match status" value="1"/>
</dbReference>
<dbReference type="GO" id="GO:0003677">
    <property type="term" value="F:DNA binding"/>
    <property type="evidence" value="ECO:0007669"/>
    <property type="project" value="UniProtKB-KW"/>
</dbReference>
<dbReference type="CDD" id="cd16961">
    <property type="entry name" value="RMtype1_S_TRD-CR_like"/>
    <property type="match status" value="1"/>
</dbReference>
<evidence type="ECO:0000313" key="6">
    <source>
        <dbReference type="EMBL" id="QDT32060.1"/>
    </source>
</evidence>
<dbReference type="EMBL" id="CP036267">
    <property type="protein sequence ID" value="QDT32060.1"/>
    <property type="molecule type" value="Genomic_DNA"/>
</dbReference>
<comment type="similarity">
    <text evidence="1">Belongs to the type-I restriction system S methylase family.</text>
</comment>
<dbReference type="CDD" id="cd17521">
    <property type="entry name" value="RMtype1_S_Sau13435ORF2165P_TRD2-CR2_like"/>
    <property type="match status" value="1"/>
</dbReference>
<dbReference type="KEGG" id="tpol:Mal48_13000"/>
<reference evidence="6 7" key="1">
    <citation type="submission" date="2019-02" db="EMBL/GenBank/DDBJ databases">
        <title>Deep-cultivation of Planctomycetes and their phenomic and genomic characterization uncovers novel biology.</title>
        <authorList>
            <person name="Wiegand S."/>
            <person name="Jogler M."/>
            <person name="Boedeker C."/>
            <person name="Pinto D."/>
            <person name="Vollmers J."/>
            <person name="Rivas-Marin E."/>
            <person name="Kohn T."/>
            <person name="Peeters S.H."/>
            <person name="Heuer A."/>
            <person name="Rast P."/>
            <person name="Oberbeckmann S."/>
            <person name="Bunk B."/>
            <person name="Jeske O."/>
            <person name="Meyerdierks A."/>
            <person name="Storesund J.E."/>
            <person name="Kallscheuer N."/>
            <person name="Luecker S."/>
            <person name="Lage O.M."/>
            <person name="Pohl T."/>
            <person name="Merkel B.J."/>
            <person name="Hornburger P."/>
            <person name="Mueller R.-W."/>
            <person name="Bruemmer F."/>
            <person name="Labrenz M."/>
            <person name="Spormann A.M."/>
            <person name="Op den Camp H."/>
            <person name="Overmann J."/>
            <person name="Amann R."/>
            <person name="Jetten M.S.M."/>
            <person name="Mascher T."/>
            <person name="Medema M.H."/>
            <person name="Devos D.P."/>
            <person name="Kaster A.-K."/>
            <person name="Ovreas L."/>
            <person name="Rohde M."/>
            <person name="Galperin M.Y."/>
            <person name="Jogler C."/>
        </authorList>
    </citation>
    <scope>NUCLEOTIDE SEQUENCE [LARGE SCALE GENOMIC DNA]</scope>
    <source>
        <strain evidence="6 7">Mal48</strain>
    </source>
</reference>
<dbReference type="GO" id="GO:0009307">
    <property type="term" value="P:DNA restriction-modification system"/>
    <property type="evidence" value="ECO:0007669"/>
    <property type="project" value="UniProtKB-KW"/>
</dbReference>
<evidence type="ECO:0000256" key="2">
    <source>
        <dbReference type="ARBA" id="ARBA00022747"/>
    </source>
</evidence>
<organism evidence="6 7">
    <name type="scientific">Thalassoglobus polymorphus</name>
    <dbReference type="NCBI Taxonomy" id="2527994"/>
    <lineage>
        <taxon>Bacteria</taxon>
        <taxon>Pseudomonadati</taxon>
        <taxon>Planctomycetota</taxon>
        <taxon>Planctomycetia</taxon>
        <taxon>Planctomycetales</taxon>
        <taxon>Planctomycetaceae</taxon>
        <taxon>Thalassoglobus</taxon>
    </lineage>
</organism>
<dbReference type="Proteomes" id="UP000315724">
    <property type="component" value="Chromosome"/>
</dbReference>
<dbReference type="InterPro" id="IPR052021">
    <property type="entry name" value="Type-I_RS_S_subunit"/>
</dbReference>
<name>A0A517QK89_9PLAN</name>
<dbReference type="Gene3D" id="3.90.220.20">
    <property type="entry name" value="DNA methylase specificity domains"/>
    <property type="match status" value="2"/>
</dbReference>
<evidence type="ECO:0000256" key="4">
    <source>
        <dbReference type="SAM" id="Coils"/>
    </source>
</evidence>
<sequence>MELDHGRKQTDVGVIPEDWSVKAVNEIAQIKTGPFGTLLKASEYSGDEGVPLISVGEIGAGIFKISDRTPLVPNEVVRRLPQYLLKAGDIVFGRKGAVDRSALVTDNEDGWFLGSDGISIRPQSDCHPPYLACQFQSHSVKSWLTQNATGTTMASLNQTILGRVRVPYAPLDEQPLIAEALSDADALLGVLERMITKKRDLKQAAMQQLLTGQTRLPGFKGEWEEKRLGECLLARPNYGINAAAVPFSGNLPSYLRITDITEYGRYCPSPRVSVDSPDSDQFYLEPGDLVLARTGASVGKSYLYNPNDGELVYAGFLIRVRPDPRLLEPAYLAAFVTTRTYWNWVQLNSMRSGQPGINGNEYATLPLILPPTIEEQTAIAEVLSDMDTEIAALEQRRDKTRDLKQGMMQELLTGKTRLI</sequence>
<feature type="domain" description="Type I restriction modification DNA specificity" evidence="5">
    <location>
        <begin position="222"/>
        <end position="396"/>
    </location>
</feature>
<gene>
    <name evidence="6" type="ORF">Mal48_13000</name>
</gene>
<dbReference type="RefSeq" id="WP_145197093.1">
    <property type="nucleotide sequence ID" value="NZ_CP036267.1"/>
</dbReference>
<dbReference type="PANTHER" id="PTHR30408:SF13">
    <property type="entry name" value="TYPE I RESTRICTION ENZYME HINDI SPECIFICITY SUBUNIT"/>
    <property type="match status" value="1"/>
</dbReference>
<evidence type="ECO:0000259" key="5">
    <source>
        <dbReference type="Pfam" id="PF01420"/>
    </source>
</evidence>
<evidence type="ECO:0000313" key="7">
    <source>
        <dbReference type="Proteomes" id="UP000315724"/>
    </source>
</evidence>
<evidence type="ECO:0000256" key="3">
    <source>
        <dbReference type="ARBA" id="ARBA00023125"/>
    </source>
</evidence>
<keyword evidence="2" id="KW-0680">Restriction system</keyword>
<keyword evidence="4" id="KW-0175">Coiled coil</keyword>
<keyword evidence="3" id="KW-0238">DNA-binding</keyword>
<keyword evidence="7" id="KW-1185">Reference proteome</keyword>
<dbReference type="AlphaFoldDB" id="A0A517QK89"/>
<dbReference type="InterPro" id="IPR000055">
    <property type="entry name" value="Restrct_endonuc_typeI_TRD"/>
</dbReference>
<evidence type="ECO:0000256" key="1">
    <source>
        <dbReference type="ARBA" id="ARBA00010923"/>
    </source>
</evidence>
<dbReference type="Gene3D" id="1.10.287.1120">
    <property type="entry name" value="Bipartite methylase S protein"/>
    <property type="match status" value="1"/>
</dbReference>
<dbReference type="SUPFAM" id="SSF116734">
    <property type="entry name" value="DNA methylase specificity domain"/>
    <property type="match status" value="2"/>
</dbReference>
<dbReference type="InterPro" id="IPR044946">
    <property type="entry name" value="Restrct_endonuc_typeI_TRD_sf"/>
</dbReference>
<protein>
    <submittedName>
        <fullName evidence="6">EcoKI restriction-modification system protein HsdS</fullName>
    </submittedName>
</protein>
<dbReference type="Pfam" id="PF01420">
    <property type="entry name" value="Methylase_S"/>
    <property type="match status" value="2"/>
</dbReference>
<accession>A0A517QK89</accession>
<dbReference type="OrthoDB" id="9811611at2"/>
<dbReference type="REBASE" id="355235">
    <property type="entry name" value="S.PbaMal48ORF13010P"/>
</dbReference>